<name>A0A2M9Y5V6_9LEPT</name>
<dbReference type="Pfam" id="PF00440">
    <property type="entry name" value="TetR_N"/>
    <property type="match status" value="1"/>
</dbReference>
<keyword evidence="2 4" id="KW-0238">DNA-binding</keyword>
<keyword evidence="3" id="KW-0804">Transcription</keyword>
<evidence type="ECO:0000256" key="4">
    <source>
        <dbReference type="PROSITE-ProRule" id="PRU00335"/>
    </source>
</evidence>
<dbReference type="RefSeq" id="WP_100788812.1">
    <property type="nucleotide sequence ID" value="NZ_NPDQ01000001.1"/>
</dbReference>
<dbReference type="SUPFAM" id="SSF46689">
    <property type="entry name" value="Homeodomain-like"/>
    <property type="match status" value="1"/>
</dbReference>
<proteinExistence type="predicted"/>
<reference evidence="6" key="1">
    <citation type="journal article" date="2019" name="PLoS Negl. Trop. Dis.">
        <title>Revisiting the worldwide diversity of Leptospira species in the environment.</title>
        <authorList>
            <person name="Vincent A.T."/>
            <person name="Schiettekatte O."/>
            <person name="Bourhy P."/>
            <person name="Veyrier F.J."/>
            <person name="Picardeau M."/>
        </authorList>
    </citation>
    <scope>NUCLEOTIDE SEQUENCE [LARGE SCALE GENOMIC DNA]</scope>
    <source>
        <strain evidence="6">201800277</strain>
    </source>
</reference>
<evidence type="ECO:0000313" key="7">
    <source>
        <dbReference type="Proteomes" id="UP000297891"/>
    </source>
</evidence>
<dbReference type="Gene3D" id="1.10.357.10">
    <property type="entry name" value="Tetracycline Repressor, domain 2"/>
    <property type="match status" value="1"/>
</dbReference>
<protein>
    <submittedName>
        <fullName evidence="6">TetR/AcrR family transcriptional regulator</fullName>
    </submittedName>
</protein>
<dbReference type="GO" id="GO:0003677">
    <property type="term" value="F:DNA binding"/>
    <property type="evidence" value="ECO:0007669"/>
    <property type="project" value="UniProtKB-UniRule"/>
</dbReference>
<feature type="DNA-binding region" description="H-T-H motif" evidence="4">
    <location>
        <begin position="28"/>
        <end position="47"/>
    </location>
</feature>
<dbReference type="PANTHER" id="PTHR47506">
    <property type="entry name" value="TRANSCRIPTIONAL REGULATORY PROTEIN"/>
    <property type="match status" value="1"/>
</dbReference>
<dbReference type="InterPro" id="IPR011075">
    <property type="entry name" value="TetR_C"/>
</dbReference>
<feature type="domain" description="HTH tetR-type" evidence="5">
    <location>
        <begin position="5"/>
        <end position="65"/>
    </location>
</feature>
<dbReference type="InterPro" id="IPR009057">
    <property type="entry name" value="Homeodomain-like_sf"/>
</dbReference>
<dbReference type="SUPFAM" id="SSF48498">
    <property type="entry name" value="Tetracyclin repressor-like, C-terminal domain"/>
    <property type="match status" value="1"/>
</dbReference>
<dbReference type="AlphaFoldDB" id="A0A2M9Y5V6"/>
<evidence type="ECO:0000256" key="2">
    <source>
        <dbReference type="ARBA" id="ARBA00023125"/>
    </source>
</evidence>
<dbReference type="PROSITE" id="PS50977">
    <property type="entry name" value="HTH_TETR_2"/>
    <property type="match status" value="1"/>
</dbReference>
<accession>A0A2M9Y5V6</accession>
<sequence length="201" mass="22872">MGKGEDTKSMILEKAVQVASVQGLQGLTIGTLADELGMSKSGLFAKFASKENLQIDVLRVGSELFRRNVVYPALKTKPGLTRLKTAFQMWLSWAHTDSLPGGCLFLSSSSEFDDRPGVVRDHLKKTQISWQKTLKQFVQDAKDTLELDSNTNVDKLVQEIWGLILSFHFYNRLLEDKNTEKRTKQSFNELIKRNQYKENQD</sequence>
<evidence type="ECO:0000259" key="5">
    <source>
        <dbReference type="PROSITE" id="PS50977"/>
    </source>
</evidence>
<organism evidence="6 7">
    <name type="scientific">Leptospira brenneri</name>
    <dbReference type="NCBI Taxonomy" id="2023182"/>
    <lineage>
        <taxon>Bacteria</taxon>
        <taxon>Pseudomonadati</taxon>
        <taxon>Spirochaetota</taxon>
        <taxon>Spirochaetia</taxon>
        <taxon>Leptospirales</taxon>
        <taxon>Leptospiraceae</taxon>
        <taxon>Leptospira</taxon>
    </lineage>
</organism>
<dbReference type="InterPro" id="IPR001647">
    <property type="entry name" value="HTH_TetR"/>
</dbReference>
<dbReference type="EMBL" id="RQFP01000001">
    <property type="protein sequence ID" value="TGK96239.1"/>
    <property type="molecule type" value="Genomic_DNA"/>
</dbReference>
<dbReference type="Pfam" id="PF16925">
    <property type="entry name" value="TetR_C_13"/>
    <property type="match status" value="1"/>
</dbReference>
<dbReference type="OrthoDB" id="9811084at2"/>
<evidence type="ECO:0000256" key="3">
    <source>
        <dbReference type="ARBA" id="ARBA00023163"/>
    </source>
</evidence>
<dbReference type="Gene3D" id="1.10.10.60">
    <property type="entry name" value="Homeodomain-like"/>
    <property type="match status" value="1"/>
</dbReference>
<dbReference type="PANTHER" id="PTHR47506:SF6">
    <property type="entry name" value="HTH-TYPE TRANSCRIPTIONAL REPRESSOR NEMR"/>
    <property type="match status" value="1"/>
</dbReference>
<gene>
    <name evidence="6" type="ORF">EHQ30_06410</name>
</gene>
<keyword evidence="7" id="KW-1185">Reference proteome</keyword>
<dbReference type="InterPro" id="IPR036271">
    <property type="entry name" value="Tet_transcr_reg_TetR-rel_C_sf"/>
</dbReference>
<comment type="caution">
    <text evidence="6">The sequence shown here is derived from an EMBL/GenBank/DDBJ whole genome shotgun (WGS) entry which is preliminary data.</text>
</comment>
<dbReference type="Proteomes" id="UP000297891">
    <property type="component" value="Unassembled WGS sequence"/>
</dbReference>
<keyword evidence="1" id="KW-0805">Transcription regulation</keyword>
<evidence type="ECO:0000256" key="1">
    <source>
        <dbReference type="ARBA" id="ARBA00023015"/>
    </source>
</evidence>
<evidence type="ECO:0000313" key="6">
    <source>
        <dbReference type="EMBL" id="TGK96239.1"/>
    </source>
</evidence>